<proteinExistence type="predicted"/>
<accession>A0ABU2AGX2</accession>
<comment type="function">
    <text evidence="14">Member of a two-component regulatory system.</text>
</comment>
<keyword evidence="4 14" id="KW-0997">Cell inner membrane</keyword>
<evidence type="ECO:0000256" key="13">
    <source>
        <dbReference type="ARBA" id="ARBA00023136"/>
    </source>
</evidence>
<dbReference type="Proteomes" id="UP001180825">
    <property type="component" value="Unassembled WGS sequence"/>
</dbReference>
<dbReference type="PRINTS" id="PR00344">
    <property type="entry name" value="BCTRLSENSOR"/>
</dbReference>
<comment type="subcellular location">
    <subcellularLocation>
        <location evidence="2 14">Cell inner membrane</location>
    </subcellularLocation>
</comment>
<evidence type="ECO:0000256" key="8">
    <source>
        <dbReference type="ARBA" id="ARBA00022741"/>
    </source>
</evidence>
<keyword evidence="18" id="KW-1185">Reference proteome</keyword>
<keyword evidence="10 14" id="KW-0067">ATP-binding</keyword>
<dbReference type="PROSITE" id="PS50109">
    <property type="entry name" value="HIS_KIN"/>
    <property type="match status" value="1"/>
</dbReference>
<keyword evidence="8 14" id="KW-0547">Nucleotide-binding</keyword>
<dbReference type="Gene3D" id="3.30.565.10">
    <property type="entry name" value="Histidine kinase-like ATPase, C-terminal domain"/>
    <property type="match status" value="1"/>
</dbReference>
<dbReference type="SMART" id="SM00387">
    <property type="entry name" value="HATPase_c"/>
    <property type="match status" value="1"/>
</dbReference>
<dbReference type="InterPro" id="IPR005467">
    <property type="entry name" value="His_kinase_dom"/>
</dbReference>
<keyword evidence="13 14" id="KW-0472">Membrane</keyword>
<organism evidence="17 18">
    <name type="scientific">Roseateles asaccharophilus</name>
    <dbReference type="NCBI Taxonomy" id="582607"/>
    <lineage>
        <taxon>Bacteria</taxon>
        <taxon>Pseudomonadati</taxon>
        <taxon>Pseudomonadota</taxon>
        <taxon>Betaproteobacteria</taxon>
        <taxon>Burkholderiales</taxon>
        <taxon>Sphaerotilaceae</taxon>
        <taxon>Roseateles</taxon>
    </lineage>
</organism>
<dbReference type="NCBIfam" id="TIGR01386">
    <property type="entry name" value="cztS_silS_copS"/>
    <property type="match status" value="1"/>
</dbReference>
<dbReference type="Pfam" id="PF00512">
    <property type="entry name" value="HisKA"/>
    <property type="match status" value="1"/>
</dbReference>
<dbReference type="EC" id="2.7.13.3" evidence="14"/>
<dbReference type="SMART" id="SM00388">
    <property type="entry name" value="HisKA"/>
    <property type="match status" value="1"/>
</dbReference>
<dbReference type="InterPro" id="IPR004358">
    <property type="entry name" value="Sig_transdc_His_kin-like_C"/>
</dbReference>
<evidence type="ECO:0000256" key="9">
    <source>
        <dbReference type="ARBA" id="ARBA00022777"/>
    </source>
</evidence>
<keyword evidence="6 14" id="KW-0808">Transferase</keyword>
<dbReference type="Gene3D" id="6.10.340.10">
    <property type="match status" value="1"/>
</dbReference>
<dbReference type="PROSITE" id="PS50885">
    <property type="entry name" value="HAMP"/>
    <property type="match status" value="1"/>
</dbReference>
<keyword evidence="12 14" id="KW-0902">Two-component regulatory system</keyword>
<evidence type="ECO:0000256" key="2">
    <source>
        <dbReference type="ARBA" id="ARBA00004533"/>
    </source>
</evidence>
<evidence type="ECO:0000256" key="5">
    <source>
        <dbReference type="ARBA" id="ARBA00022553"/>
    </source>
</evidence>
<dbReference type="InterPro" id="IPR050428">
    <property type="entry name" value="TCS_sensor_his_kinase"/>
</dbReference>
<dbReference type="InterPro" id="IPR006290">
    <property type="entry name" value="CztS_silS_copS"/>
</dbReference>
<comment type="caution">
    <text evidence="17">The sequence shown here is derived from an EMBL/GenBank/DDBJ whole genome shotgun (WGS) entry which is preliminary data.</text>
</comment>
<keyword evidence="11 14" id="KW-1133">Transmembrane helix</keyword>
<feature type="domain" description="HAMP" evidence="16">
    <location>
        <begin position="177"/>
        <end position="229"/>
    </location>
</feature>
<keyword evidence="5" id="KW-0597">Phosphoprotein</keyword>
<dbReference type="PANTHER" id="PTHR45436:SF9">
    <property type="entry name" value="SENSOR PROTEIN"/>
    <property type="match status" value="1"/>
</dbReference>
<evidence type="ECO:0000256" key="1">
    <source>
        <dbReference type="ARBA" id="ARBA00000085"/>
    </source>
</evidence>
<feature type="transmembrane region" description="Helical" evidence="14">
    <location>
        <begin position="153"/>
        <end position="177"/>
    </location>
</feature>
<dbReference type="SMART" id="SM00304">
    <property type="entry name" value="HAMP"/>
    <property type="match status" value="1"/>
</dbReference>
<dbReference type="InterPro" id="IPR003594">
    <property type="entry name" value="HATPase_dom"/>
</dbReference>
<dbReference type="Pfam" id="PF00672">
    <property type="entry name" value="HAMP"/>
    <property type="match status" value="1"/>
</dbReference>
<evidence type="ECO:0000256" key="6">
    <source>
        <dbReference type="ARBA" id="ARBA00022679"/>
    </source>
</evidence>
<evidence type="ECO:0000313" key="18">
    <source>
        <dbReference type="Proteomes" id="UP001180825"/>
    </source>
</evidence>
<dbReference type="RefSeq" id="WP_310333226.1">
    <property type="nucleotide sequence ID" value="NZ_JAVDXV010000015.1"/>
</dbReference>
<reference evidence="17 18" key="1">
    <citation type="submission" date="2023-07" db="EMBL/GenBank/DDBJ databases">
        <title>Sorghum-associated microbial communities from plants grown in Nebraska, USA.</title>
        <authorList>
            <person name="Schachtman D."/>
        </authorList>
    </citation>
    <scope>NUCLEOTIDE SEQUENCE [LARGE SCALE GENOMIC DNA]</scope>
    <source>
        <strain evidence="17 18">BE316</strain>
    </source>
</reference>
<protein>
    <recommendedName>
        <fullName evidence="14">Sensor protein</fullName>
        <ecNumber evidence="14">2.7.13.3</ecNumber>
    </recommendedName>
</protein>
<dbReference type="CDD" id="cd00082">
    <property type="entry name" value="HisKA"/>
    <property type="match status" value="1"/>
</dbReference>
<evidence type="ECO:0000313" key="17">
    <source>
        <dbReference type="EMBL" id="MDR7336230.1"/>
    </source>
</evidence>
<dbReference type="EMBL" id="JAVDXV010000015">
    <property type="protein sequence ID" value="MDR7336230.1"/>
    <property type="molecule type" value="Genomic_DNA"/>
</dbReference>
<comment type="catalytic activity">
    <reaction evidence="1 14">
        <text>ATP + protein L-histidine = ADP + protein N-phospho-L-histidine.</text>
        <dbReference type="EC" id="2.7.13.3"/>
    </reaction>
</comment>
<evidence type="ECO:0000256" key="7">
    <source>
        <dbReference type="ARBA" id="ARBA00022692"/>
    </source>
</evidence>
<keyword evidence="9 14" id="KW-0418">Kinase</keyword>
<evidence type="ECO:0000256" key="14">
    <source>
        <dbReference type="RuleBase" id="RU364088"/>
    </source>
</evidence>
<dbReference type="SUPFAM" id="SSF47384">
    <property type="entry name" value="Homodimeric domain of signal transducing histidine kinase"/>
    <property type="match status" value="1"/>
</dbReference>
<evidence type="ECO:0000256" key="3">
    <source>
        <dbReference type="ARBA" id="ARBA00022475"/>
    </source>
</evidence>
<dbReference type="CDD" id="cd00075">
    <property type="entry name" value="HATPase"/>
    <property type="match status" value="1"/>
</dbReference>
<dbReference type="InterPro" id="IPR003661">
    <property type="entry name" value="HisK_dim/P_dom"/>
</dbReference>
<evidence type="ECO:0000259" key="16">
    <source>
        <dbReference type="PROSITE" id="PS50885"/>
    </source>
</evidence>
<keyword evidence="3 14" id="KW-1003">Cell membrane</keyword>
<keyword evidence="7 14" id="KW-0812">Transmembrane</keyword>
<dbReference type="PANTHER" id="PTHR45436">
    <property type="entry name" value="SENSOR HISTIDINE KINASE YKOH"/>
    <property type="match status" value="1"/>
</dbReference>
<evidence type="ECO:0000256" key="4">
    <source>
        <dbReference type="ARBA" id="ARBA00022519"/>
    </source>
</evidence>
<dbReference type="GO" id="GO:0004673">
    <property type="term" value="F:protein histidine kinase activity"/>
    <property type="evidence" value="ECO:0007669"/>
    <property type="project" value="UniProtKB-EC"/>
</dbReference>
<evidence type="ECO:0000256" key="11">
    <source>
        <dbReference type="ARBA" id="ARBA00022989"/>
    </source>
</evidence>
<dbReference type="SUPFAM" id="SSF55874">
    <property type="entry name" value="ATPase domain of HSP90 chaperone/DNA topoisomerase II/histidine kinase"/>
    <property type="match status" value="1"/>
</dbReference>
<evidence type="ECO:0000259" key="15">
    <source>
        <dbReference type="PROSITE" id="PS50109"/>
    </source>
</evidence>
<dbReference type="InterPro" id="IPR036890">
    <property type="entry name" value="HATPase_C_sf"/>
</dbReference>
<dbReference type="Gene3D" id="1.10.287.130">
    <property type="match status" value="1"/>
</dbReference>
<gene>
    <name evidence="17" type="ORF">J2X21_005404</name>
</gene>
<evidence type="ECO:0000256" key="10">
    <source>
        <dbReference type="ARBA" id="ARBA00022840"/>
    </source>
</evidence>
<dbReference type="InterPro" id="IPR036097">
    <property type="entry name" value="HisK_dim/P_sf"/>
</dbReference>
<dbReference type="InterPro" id="IPR003660">
    <property type="entry name" value="HAMP_dom"/>
</dbReference>
<sequence>MALRLTLALAALAIAVFASVALLLHQGLEEEIGNARAQDLEGKVDIVRHLLEEVQQPQDLESFTHHLNDVLIGDGQIRIWLLSTDGRLLYGGQKRPLVRPATHRRPGLMEVVREDGLVMEGRLVLLQPDAVLSARELIVAVDTRPQQALLRRYGARLATVCSAGVALTVLLAGAIAWRSLRPVQRLSREAAALNPQSLSARLSPVETTELQTLVHAFNRALDRVEAAYEQLEGFSADVAHELRTPLATMIQGAEVALHRERPASELRETLQVNLEVLRELAGLVTNMQFLARADKGELAEQLCAMDLRAEAEHVAEYFEPLLDQQNLQLLIEGDARAVANPTLIRRALVNLVGNATRFTADGGAIHVEIGAHGDQVRMAVRNPGVGIPAELLPRLFDRFVRGDSARQHSGSHQGLGLAIVRAIAVMHGGRVFARSDNGWTEIGLEWPSGTTSAG</sequence>
<name>A0ABU2AGX2_9BURK</name>
<dbReference type="Pfam" id="PF02518">
    <property type="entry name" value="HATPase_c"/>
    <property type="match status" value="1"/>
</dbReference>
<evidence type="ECO:0000256" key="12">
    <source>
        <dbReference type="ARBA" id="ARBA00023012"/>
    </source>
</evidence>
<feature type="domain" description="Histidine kinase" evidence="15">
    <location>
        <begin position="237"/>
        <end position="450"/>
    </location>
</feature>